<proteinExistence type="predicted"/>
<gene>
    <name evidence="4" type="ORF">CHLNCDRAFT_58174</name>
</gene>
<sequence length="662" mass="72906">MMPLVEAPFCDEMYATCLDRVATIKDASAPVKDRIEAIQLMHGDAGWGDNGREAMRAGAIEALVEVATDGWPQGGDLASSSCPYDEVIEVGTSTGQEEEEEEEQEYRCRHKRSMRRVAICCLTEMGNYQPLALRMAAAGLLDRGLPDMIRDSLARYRYGQSLRSMEESADQVQHIAERLLNLCASLVGAPGSTDQQVMARCGDVILEGYDAFARVAAASDLHPGQDGAHLRHDPEWADAGSQDDCGLRMPNPQPENFLRFWGNGLRWLGSPAEQDRLVAKGLVGKLRQTEASGVSCKSMVLAALEPTWERYSAREAKKAASELKEVTKAGKSARHLGNEAFQAGQYEEAVAQYEQGIAATPQDPQLFGNMSLALLRLERFKESLEAAQAATRFDPTRPKFWARMGDAHRALGQHACALLCYEQAAKLAPRDEEIQQRKDAAEAAVEPAEQLRVAELPRQQQIYQDEAWLQSLADRSPDELAEVMDEEVDKATRKLLGLAPDGTEDWRHTPRGMFLDKIGPLLDLAESAATAGSAPAGLGQWCASWSDMPPMLDQKGPMFMISVMCDHEQRMSMLRQGRPTAPLIVQALKLGMTHPEMPDSRPERPLRVLVAHRMKAEYAAVEAEMRRLGVMCQLETREEALASAAAHGTNADGFNFADKDEA</sequence>
<keyword evidence="2 3" id="KW-0802">TPR repeat</keyword>
<dbReference type="SUPFAM" id="SSF48452">
    <property type="entry name" value="TPR-like"/>
    <property type="match status" value="1"/>
</dbReference>
<dbReference type="InterPro" id="IPR019734">
    <property type="entry name" value="TPR_rpt"/>
</dbReference>
<dbReference type="PANTHER" id="PTHR22904:SF523">
    <property type="entry name" value="STRESS-INDUCED-PHOSPHOPROTEIN 1"/>
    <property type="match status" value="1"/>
</dbReference>
<organism evidence="5">
    <name type="scientific">Chlorella variabilis</name>
    <name type="common">Green alga</name>
    <dbReference type="NCBI Taxonomy" id="554065"/>
    <lineage>
        <taxon>Eukaryota</taxon>
        <taxon>Viridiplantae</taxon>
        <taxon>Chlorophyta</taxon>
        <taxon>core chlorophytes</taxon>
        <taxon>Trebouxiophyceae</taxon>
        <taxon>Chlorellales</taxon>
        <taxon>Chlorellaceae</taxon>
        <taxon>Chlorella clade</taxon>
        <taxon>Chlorella</taxon>
    </lineage>
</organism>
<accession>E1ZHX3</accession>
<evidence type="ECO:0000313" key="4">
    <source>
        <dbReference type="EMBL" id="EFN54679.1"/>
    </source>
</evidence>
<dbReference type="OrthoDB" id="2335338at2759"/>
<dbReference type="eggNOG" id="KOG0548">
    <property type="taxonomic scope" value="Eukaryota"/>
</dbReference>
<dbReference type="GO" id="GO:0051879">
    <property type="term" value="F:Hsp90 protein binding"/>
    <property type="evidence" value="ECO:0007669"/>
    <property type="project" value="TreeGrafter"/>
</dbReference>
<dbReference type="Proteomes" id="UP000008141">
    <property type="component" value="Unassembled WGS sequence"/>
</dbReference>
<evidence type="ECO:0000313" key="5">
    <source>
        <dbReference type="Proteomes" id="UP000008141"/>
    </source>
</evidence>
<dbReference type="InterPro" id="IPR011990">
    <property type="entry name" value="TPR-like_helical_dom_sf"/>
</dbReference>
<protein>
    <submittedName>
        <fullName evidence="4">Uncharacterized protein</fullName>
    </submittedName>
</protein>
<name>E1ZHX3_CHLVA</name>
<dbReference type="RefSeq" id="XP_005846781.1">
    <property type="nucleotide sequence ID" value="XM_005846719.1"/>
</dbReference>
<evidence type="ECO:0000256" key="3">
    <source>
        <dbReference type="PROSITE-ProRule" id="PRU00339"/>
    </source>
</evidence>
<keyword evidence="1" id="KW-0677">Repeat</keyword>
<dbReference type="EMBL" id="GL433847">
    <property type="protein sequence ID" value="EFN54679.1"/>
    <property type="molecule type" value="Genomic_DNA"/>
</dbReference>
<keyword evidence="5" id="KW-1185">Reference proteome</keyword>
<dbReference type="SMART" id="SM00028">
    <property type="entry name" value="TPR"/>
    <property type="match status" value="3"/>
</dbReference>
<evidence type="ECO:0000256" key="1">
    <source>
        <dbReference type="ARBA" id="ARBA00022737"/>
    </source>
</evidence>
<reference evidence="4 5" key="1">
    <citation type="journal article" date="2010" name="Plant Cell">
        <title>The Chlorella variabilis NC64A genome reveals adaptation to photosymbiosis, coevolution with viruses, and cryptic sex.</title>
        <authorList>
            <person name="Blanc G."/>
            <person name="Duncan G."/>
            <person name="Agarkova I."/>
            <person name="Borodovsky M."/>
            <person name="Gurnon J."/>
            <person name="Kuo A."/>
            <person name="Lindquist E."/>
            <person name="Lucas S."/>
            <person name="Pangilinan J."/>
            <person name="Polle J."/>
            <person name="Salamov A."/>
            <person name="Terry A."/>
            <person name="Yamada T."/>
            <person name="Dunigan D.D."/>
            <person name="Grigoriev I.V."/>
            <person name="Claverie J.M."/>
            <person name="Van Etten J.L."/>
        </authorList>
    </citation>
    <scope>NUCLEOTIDE SEQUENCE [LARGE SCALE GENOMIC DNA]</scope>
    <source>
        <strain evidence="4 5">NC64A</strain>
    </source>
</reference>
<dbReference type="InParanoid" id="E1ZHX3"/>
<dbReference type="PROSITE" id="PS50005">
    <property type="entry name" value="TPR"/>
    <property type="match status" value="2"/>
</dbReference>
<dbReference type="Pfam" id="PF13181">
    <property type="entry name" value="TPR_8"/>
    <property type="match status" value="1"/>
</dbReference>
<dbReference type="Pfam" id="PF13414">
    <property type="entry name" value="TPR_11"/>
    <property type="match status" value="1"/>
</dbReference>
<dbReference type="KEGG" id="cvr:CHLNCDRAFT_58174"/>
<dbReference type="GeneID" id="17353969"/>
<feature type="repeat" description="TPR" evidence="3">
    <location>
        <begin position="330"/>
        <end position="363"/>
    </location>
</feature>
<evidence type="ECO:0000256" key="2">
    <source>
        <dbReference type="ARBA" id="ARBA00022803"/>
    </source>
</evidence>
<dbReference type="Gene3D" id="1.25.40.10">
    <property type="entry name" value="Tetratricopeptide repeat domain"/>
    <property type="match status" value="1"/>
</dbReference>
<feature type="repeat" description="TPR" evidence="3">
    <location>
        <begin position="398"/>
        <end position="431"/>
    </location>
</feature>
<dbReference type="STRING" id="554065.E1ZHX3"/>
<dbReference type="AlphaFoldDB" id="E1ZHX3"/>
<dbReference type="PANTHER" id="PTHR22904">
    <property type="entry name" value="TPR REPEAT CONTAINING PROTEIN"/>
    <property type="match status" value="1"/>
</dbReference>